<dbReference type="SMART" id="SM00448">
    <property type="entry name" value="REC"/>
    <property type="match status" value="1"/>
</dbReference>
<dbReference type="PANTHER" id="PTHR44591:SF3">
    <property type="entry name" value="RESPONSE REGULATORY DOMAIN-CONTAINING PROTEIN"/>
    <property type="match status" value="1"/>
</dbReference>
<evidence type="ECO:0000256" key="1">
    <source>
        <dbReference type="ARBA" id="ARBA00022553"/>
    </source>
</evidence>
<keyword evidence="1 6" id="KW-0597">Phosphoprotein</keyword>
<gene>
    <name evidence="8" type="ORF">A176_003847</name>
</gene>
<evidence type="ECO:0000256" key="5">
    <source>
        <dbReference type="ARBA" id="ARBA00023163"/>
    </source>
</evidence>
<dbReference type="GO" id="GO:0003677">
    <property type="term" value="F:DNA binding"/>
    <property type="evidence" value="ECO:0007669"/>
    <property type="project" value="UniProtKB-KW"/>
</dbReference>
<dbReference type="OrthoDB" id="9788090at2"/>
<dbReference type="GO" id="GO:0000160">
    <property type="term" value="P:phosphorelay signal transduction system"/>
    <property type="evidence" value="ECO:0007669"/>
    <property type="project" value="UniProtKB-KW"/>
</dbReference>
<dbReference type="InterPro" id="IPR011006">
    <property type="entry name" value="CheY-like_superfamily"/>
</dbReference>
<accession>A0A0H4WZZ8</accession>
<evidence type="ECO:0000256" key="4">
    <source>
        <dbReference type="ARBA" id="ARBA00023125"/>
    </source>
</evidence>
<dbReference type="InterPro" id="IPR001789">
    <property type="entry name" value="Sig_transdc_resp-reg_receiver"/>
</dbReference>
<feature type="modified residue" description="4-aspartylphosphate" evidence="6">
    <location>
        <position position="52"/>
    </location>
</feature>
<dbReference type="STRING" id="1297742.A176_003847"/>
<evidence type="ECO:0000259" key="7">
    <source>
        <dbReference type="PROSITE" id="PS50110"/>
    </source>
</evidence>
<keyword evidence="9" id="KW-1185">Reference proteome</keyword>
<reference evidence="8 9" key="1">
    <citation type="journal article" date="2016" name="PLoS ONE">
        <title>Complete Genome Sequence and Comparative Genomics of a Novel Myxobacterium Myxococcus hansupus.</title>
        <authorList>
            <person name="Sharma G."/>
            <person name="Narwani T."/>
            <person name="Subramanian S."/>
        </authorList>
    </citation>
    <scope>NUCLEOTIDE SEQUENCE [LARGE SCALE GENOMIC DNA]</scope>
    <source>
        <strain evidence="9">mixupus</strain>
    </source>
</reference>
<dbReference type="PANTHER" id="PTHR44591">
    <property type="entry name" value="STRESS RESPONSE REGULATOR PROTEIN 1"/>
    <property type="match status" value="1"/>
</dbReference>
<keyword evidence="3" id="KW-0805">Transcription regulation</keyword>
<dbReference type="AlphaFoldDB" id="A0A0H4WZZ8"/>
<dbReference type="InterPro" id="IPR050595">
    <property type="entry name" value="Bact_response_regulator"/>
</dbReference>
<dbReference type="PROSITE" id="PS50110">
    <property type="entry name" value="RESPONSE_REGULATORY"/>
    <property type="match status" value="1"/>
</dbReference>
<dbReference type="PATRIC" id="fig|1297742.4.peg.3889"/>
<feature type="domain" description="Response regulatory" evidence="7">
    <location>
        <begin position="3"/>
        <end position="116"/>
    </location>
</feature>
<keyword evidence="2" id="KW-0902">Two-component regulatory system</keyword>
<dbReference type="KEGG" id="mym:A176_003847"/>
<evidence type="ECO:0000256" key="6">
    <source>
        <dbReference type="PROSITE-ProRule" id="PRU00169"/>
    </source>
</evidence>
<evidence type="ECO:0000256" key="3">
    <source>
        <dbReference type="ARBA" id="ARBA00023015"/>
    </source>
</evidence>
<dbReference type="eggNOG" id="COG0745">
    <property type="taxonomic scope" value="Bacteria"/>
</dbReference>
<dbReference type="FunFam" id="3.40.50.2300:FF:000001">
    <property type="entry name" value="DNA-binding response regulator PhoB"/>
    <property type="match status" value="1"/>
</dbReference>
<evidence type="ECO:0000313" key="8">
    <source>
        <dbReference type="EMBL" id="AKQ66935.1"/>
    </source>
</evidence>
<dbReference type="SUPFAM" id="SSF52172">
    <property type="entry name" value="CheY-like"/>
    <property type="match status" value="1"/>
</dbReference>
<protein>
    <submittedName>
        <fullName evidence="8">Response regulator</fullName>
    </submittedName>
</protein>
<dbReference type="RefSeq" id="WP_002640495.1">
    <property type="nucleotide sequence ID" value="NZ_CP012109.1"/>
</dbReference>
<evidence type="ECO:0000313" key="9">
    <source>
        <dbReference type="Proteomes" id="UP000009026"/>
    </source>
</evidence>
<organism evidence="8 9">
    <name type="scientific">Pseudomyxococcus hansupus</name>
    <dbReference type="NCBI Taxonomy" id="1297742"/>
    <lineage>
        <taxon>Bacteria</taxon>
        <taxon>Pseudomonadati</taxon>
        <taxon>Myxococcota</taxon>
        <taxon>Myxococcia</taxon>
        <taxon>Myxococcales</taxon>
        <taxon>Cystobacterineae</taxon>
        <taxon>Myxococcaceae</taxon>
        <taxon>Pseudomyxococcus</taxon>
    </lineage>
</organism>
<dbReference type="Pfam" id="PF00072">
    <property type="entry name" value="Response_reg"/>
    <property type="match status" value="1"/>
</dbReference>
<evidence type="ECO:0000256" key="2">
    <source>
        <dbReference type="ARBA" id="ARBA00023012"/>
    </source>
</evidence>
<dbReference type="EMBL" id="CP012109">
    <property type="protein sequence ID" value="AKQ66935.1"/>
    <property type="molecule type" value="Genomic_DNA"/>
</dbReference>
<keyword evidence="5" id="KW-0804">Transcription</keyword>
<proteinExistence type="predicted"/>
<name>A0A0H4WZZ8_9BACT</name>
<dbReference type="Proteomes" id="UP000009026">
    <property type="component" value="Chromosome"/>
</dbReference>
<keyword evidence="4" id="KW-0238">DNA-binding</keyword>
<sequence length="120" mass="13211">MKTVLVVDDETDIAEAVKSILEDEGYKVVTCTNGREALACLEETRPDLAIIDVMMPVMNGFETIQAIRHTEAFATLPVLIMSAIDPSVRPHAYDWAGFLKKPFSLDNLLTQVHKLAPLAA</sequence>
<dbReference type="Gene3D" id="3.40.50.2300">
    <property type="match status" value="1"/>
</dbReference>